<dbReference type="PANTHER" id="PTHR35038">
    <property type="entry name" value="DISSIMILATORY SULFITE REDUCTASE SIRA"/>
    <property type="match status" value="1"/>
</dbReference>
<feature type="region of interest" description="Disordered" evidence="2">
    <location>
        <begin position="174"/>
        <end position="195"/>
    </location>
</feature>
<dbReference type="PANTHER" id="PTHR35038:SF8">
    <property type="entry name" value="C-TYPE POLYHEME CYTOCHROME OMCC"/>
    <property type="match status" value="1"/>
</dbReference>
<name>A0ABS1CFT7_9GAMM</name>
<evidence type="ECO:0000256" key="1">
    <source>
        <dbReference type="ARBA" id="ARBA00022729"/>
    </source>
</evidence>
<evidence type="ECO:0000256" key="3">
    <source>
        <dbReference type="SAM" id="SignalP"/>
    </source>
</evidence>
<dbReference type="Pfam" id="PF13447">
    <property type="entry name" value="Multi-haem_cyto"/>
    <property type="match status" value="1"/>
</dbReference>
<dbReference type="Proteomes" id="UP000748752">
    <property type="component" value="Unassembled WGS sequence"/>
</dbReference>
<comment type="caution">
    <text evidence="4">The sequence shown here is derived from an EMBL/GenBank/DDBJ whole genome shotgun (WGS) entry which is preliminary data.</text>
</comment>
<dbReference type="Gene3D" id="1.10.780.10">
    <property type="entry name" value="Hydroxylamine Oxidoreductase, Chain A, domain 1"/>
    <property type="match status" value="1"/>
</dbReference>
<gene>
    <name evidence="4" type="ORF">CKO31_08440</name>
</gene>
<dbReference type="Gene3D" id="1.20.850.10">
    <property type="entry name" value="Hydroxylamine Oxidoreductase, Chain A, domain 2"/>
    <property type="match status" value="1"/>
</dbReference>
<organism evidence="4 5">
    <name type="scientific">Thiohalocapsa halophila</name>
    <dbReference type="NCBI Taxonomy" id="69359"/>
    <lineage>
        <taxon>Bacteria</taxon>
        <taxon>Pseudomonadati</taxon>
        <taxon>Pseudomonadota</taxon>
        <taxon>Gammaproteobacteria</taxon>
        <taxon>Chromatiales</taxon>
        <taxon>Chromatiaceae</taxon>
        <taxon>Thiohalocapsa</taxon>
    </lineage>
</organism>
<dbReference type="SUPFAM" id="SSF48695">
    <property type="entry name" value="Multiheme cytochromes"/>
    <property type="match status" value="1"/>
</dbReference>
<dbReference type="InterPro" id="IPR036280">
    <property type="entry name" value="Multihaem_cyt_sf"/>
</dbReference>
<evidence type="ECO:0000256" key="2">
    <source>
        <dbReference type="SAM" id="MobiDB-lite"/>
    </source>
</evidence>
<sequence length="513" mass="57331">MKNSSRGALALPPPVLRKTLHALRTLPVLALLLLFAAQVHAVRPAGQPGVDWGDPKGQECVDCHMSENPGLYWEWNHSQHGQNGVTCLDCHEAKEGEIDAWRHEDTYVSIVVTPKDCSKCHEKEFEEMDGSHHAKGGQILGSLDNLLGEVVGGPAAVNAGCKQCHGSKLEFVTEGSRRDKGRPKPGTWPNTGIGRINPDGSLGSCTACHGRHRFSKAQARTPDTCGKCHVGPDHPQIEVYNESKHGIIYRAKVDEMNMESDKWVAGIDYTAAPTCATCHMSAAPNESSTHNVGERISWTLRPPISTKINLVKLEDGNEFDVPEGEEIPAVGDEARGSTVVEVLTWEDRRKKMEDVCYACHEQSVIDGHYKQFDDVVVLYNEKFAKPIAAIMGKLKDGGYITSSPFDDKIEWTWWEIWHHEGRRARHGASMSGPDYTWWHGIYDVAKHTYFKWIPELKETVMKKDGNEEYAVALLEEHFKPIEGHDWYFSGMGKEQIEKVRAAFEKRYGEGALK</sequence>
<reference evidence="4 5" key="1">
    <citation type="journal article" date="2020" name="Microorganisms">
        <title>Osmotic Adaptation and Compatible Solute Biosynthesis of Phototrophic Bacteria as Revealed from Genome Analyses.</title>
        <authorList>
            <person name="Imhoff J.F."/>
            <person name="Rahn T."/>
            <person name="Kunzel S."/>
            <person name="Keller A."/>
            <person name="Neulinger S.C."/>
        </authorList>
    </citation>
    <scope>NUCLEOTIDE SEQUENCE [LARGE SCALE GENOMIC DNA]</scope>
    <source>
        <strain evidence="4 5">DSM 6210</strain>
    </source>
</reference>
<proteinExistence type="predicted"/>
<feature type="signal peptide" evidence="3">
    <location>
        <begin position="1"/>
        <end position="41"/>
    </location>
</feature>
<keyword evidence="5" id="KW-1185">Reference proteome</keyword>
<protein>
    <submittedName>
        <fullName evidence="4">Cytochrome C552</fullName>
    </submittedName>
</protein>
<accession>A0ABS1CFT7</accession>
<dbReference type="InterPro" id="IPR051829">
    <property type="entry name" value="Multiheme_Cytochr_ET"/>
</dbReference>
<dbReference type="EMBL" id="NRRV01000016">
    <property type="protein sequence ID" value="MBK1630771.1"/>
    <property type="molecule type" value="Genomic_DNA"/>
</dbReference>
<dbReference type="RefSeq" id="WP_200235970.1">
    <property type="nucleotide sequence ID" value="NZ_NRRV01000016.1"/>
</dbReference>
<evidence type="ECO:0000313" key="5">
    <source>
        <dbReference type="Proteomes" id="UP000748752"/>
    </source>
</evidence>
<keyword evidence="1 3" id="KW-0732">Signal</keyword>
<evidence type="ECO:0000313" key="4">
    <source>
        <dbReference type="EMBL" id="MBK1630771.1"/>
    </source>
</evidence>
<feature type="chain" id="PRO_5046345436" evidence="3">
    <location>
        <begin position="42"/>
        <end position="513"/>
    </location>
</feature>